<proteinExistence type="predicted"/>
<dbReference type="Proteomes" id="UP000663870">
    <property type="component" value="Unassembled WGS sequence"/>
</dbReference>
<organism evidence="2 5">
    <name type="scientific">Rotaria sordida</name>
    <dbReference type="NCBI Taxonomy" id="392033"/>
    <lineage>
        <taxon>Eukaryota</taxon>
        <taxon>Metazoa</taxon>
        <taxon>Spiralia</taxon>
        <taxon>Gnathifera</taxon>
        <taxon>Rotifera</taxon>
        <taxon>Eurotatoria</taxon>
        <taxon>Bdelloidea</taxon>
        <taxon>Philodinida</taxon>
        <taxon>Philodinidae</taxon>
        <taxon>Rotaria</taxon>
    </lineage>
</organism>
<evidence type="ECO:0000256" key="1">
    <source>
        <dbReference type="SAM" id="Phobius"/>
    </source>
</evidence>
<feature type="transmembrane region" description="Helical" evidence="1">
    <location>
        <begin position="26"/>
        <end position="48"/>
    </location>
</feature>
<accession>A0A814V281</accession>
<dbReference type="OrthoDB" id="10065899at2759"/>
<dbReference type="AlphaFoldDB" id="A0A814V281"/>
<dbReference type="EMBL" id="CAJNOL010002892">
    <property type="protein sequence ID" value="CAF1535569.1"/>
    <property type="molecule type" value="Genomic_DNA"/>
</dbReference>
<dbReference type="EMBL" id="CAJNOO010001627">
    <property type="protein sequence ID" value="CAF1179658.1"/>
    <property type="molecule type" value="Genomic_DNA"/>
</dbReference>
<protein>
    <submittedName>
        <fullName evidence="2">Uncharacterized protein</fullName>
    </submittedName>
</protein>
<name>A0A814V281_9BILA</name>
<evidence type="ECO:0000313" key="2">
    <source>
        <dbReference type="EMBL" id="CAF1179658.1"/>
    </source>
</evidence>
<evidence type="ECO:0000313" key="4">
    <source>
        <dbReference type="Proteomes" id="UP000663870"/>
    </source>
</evidence>
<sequence>MHSSNKPVFIKFSLIEDPQVQRTRRILSIILGTCICLSILRMISVIFGNGSNACLIKTEFVAEIVQFLSSILAYSFGLFVTRRYYETGLRIFAWLIILELVIIGIGIIIVVLIILGGIHRTVPNSTTYKDRDSLMIRTQIGALTCAFIYVFASVLDIIIAKFAFKLINLIGIKRSLPLPQI</sequence>
<feature type="transmembrane region" description="Helical" evidence="1">
    <location>
        <begin position="60"/>
        <end position="80"/>
    </location>
</feature>
<keyword evidence="1" id="KW-0812">Transmembrane</keyword>
<feature type="transmembrane region" description="Helical" evidence="1">
    <location>
        <begin position="92"/>
        <end position="118"/>
    </location>
</feature>
<evidence type="ECO:0000313" key="3">
    <source>
        <dbReference type="EMBL" id="CAF1535569.1"/>
    </source>
</evidence>
<keyword evidence="4" id="KW-1185">Reference proteome</keyword>
<feature type="transmembrane region" description="Helical" evidence="1">
    <location>
        <begin position="138"/>
        <end position="164"/>
    </location>
</feature>
<dbReference type="Proteomes" id="UP000663882">
    <property type="component" value="Unassembled WGS sequence"/>
</dbReference>
<comment type="caution">
    <text evidence="2">The sequence shown here is derived from an EMBL/GenBank/DDBJ whole genome shotgun (WGS) entry which is preliminary data.</text>
</comment>
<keyword evidence="1" id="KW-0472">Membrane</keyword>
<evidence type="ECO:0000313" key="5">
    <source>
        <dbReference type="Proteomes" id="UP000663882"/>
    </source>
</evidence>
<reference evidence="2" key="1">
    <citation type="submission" date="2021-02" db="EMBL/GenBank/DDBJ databases">
        <authorList>
            <person name="Nowell W R."/>
        </authorList>
    </citation>
    <scope>NUCLEOTIDE SEQUENCE</scope>
</reference>
<gene>
    <name evidence="3" type="ORF">JXQ802_LOCUS42561</name>
    <name evidence="2" type="ORF">RFH988_LOCUS23436</name>
</gene>
<keyword evidence="1" id="KW-1133">Transmembrane helix</keyword>